<dbReference type="PATRIC" id="fig|1125725.3.peg.985"/>
<comment type="caution">
    <text evidence="2">The sequence shown here is derived from an EMBL/GenBank/DDBJ whole genome shotgun (WGS) entry which is preliminary data.</text>
</comment>
<keyword evidence="1" id="KW-1133">Transmembrane helix</keyword>
<name>U2KZF2_TRESO</name>
<evidence type="ECO:0000313" key="5">
    <source>
        <dbReference type="Proteomes" id="UP000016646"/>
    </source>
</evidence>
<dbReference type="OrthoDB" id="354379at2"/>
<evidence type="ECO:0000256" key="1">
    <source>
        <dbReference type="SAM" id="Phobius"/>
    </source>
</evidence>
<keyword evidence="1" id="KW-0472">Membrane</keyword>
<dbReference type="eggNOG" id="ENOG5030IF4">
    <property type="taxonomic scope" value="Bacteria"/>
</dbReference>
<organism evidence="2 4">
    <name type="scientific">Treponema socranskii subsp. socranskii VPI DR56BR1116 = ATCC 35536</name>
    <dbReference type="NCBI Taxonomy" id="1125725"/>
    <lineage>
        <taxon>Bacteria</taxon>
        <taxon>Pseudomonadati</taxon>
        <taxon>Spirochaetota</taxon>
        <taxon>Spirochaetia</taxon>
        <taxon>Spirochaetales</taxon>
        <taxon>Treponemataceae</taxon>
        <taxon>Treponema</taxon>
    </lineage>
</organism>
<dbReference type="EMBL" id="AUZJ01000020">
    <property type="protein sequence ID" value="ERF60989.1"/>
    <property type="molecule type" value="Genomic_DNA"/>
</dbReference>
<keyword evidence="1" id="KW-0812">Transmembrane</keyword>
<protein>
    <submittedName>
        <fullName evidence="2">Uncharacterized protein</fullName>
    </submittedName>
</protein>
<dbReference type="STRING" id="1125725.HMPREF1325_1210"/>
<evidence type="ECO:0000313" key="4">
    <source>
        <dbReference type="Proteomes" id="UP000016412"/>
    </source>
</evidence>
<keyword evidence="5" id="KW-1185">Reference proteome</keyword>
<dbReference type="AlphaFoldDB" id="U2KZF2"/>
<proteinExistence type="predicted"/>
<evidence type="ECO:0000313" key="3">
    <source>
        <dbReference type="EMBL" id="ERK03847.1"/>
    </source>
</evidence>
<dbReference type="EMBL" id="AVQI01000030">
    <property type="protein sequence ID" value="ERK03847.1"/>
    <property type="molecule type" value="Genomic_DNA"/>
</dbReference>
<dbReference type="Proteomes" id="UP000016412">
    <property type="component" value="Unassembled WGS sequence"/>
</dbReference>
<dbReference type="SUPFAM" id="SSF50998">
    <property type="entry name" value="Quinoprotein alcohol dehydrogenase-like"/>
    <property type="match status" value="1"/>
</dbReference>
<reference evidence="4 5" key="1">
    <citation type="submission" date="2013-08" db="EMBL/GenBank/DDBJ databases">
        <authorList>
            <person name="Durkin A.S."/>
            <person name="Haft D.R."/>
            <person name="McCorrison J."/>
            <person name="Torralba M."/>
            <person name="Gillis M."/>
            <person name="Haft D.H."/>
            <person name="Methe B."/>
            <person name="Sutton G."/>
            <person name="Nelson K.E."/>
        </authorList>
    </citation>
    <scope>NUCLEOTIDE SEQUENCE [LARGE SCALE GENOMIC DNA]</scope>
    <source>
        <strain evidence="3 5">ATCC 35536</strain>
        <strain evidence="2 4">VPI DR56BR1116</strain>
    </source>
</reference>
<evidence type="ECO:0000313" key="2">
    <source>
        <dbReference type="EMBL" id="ERF60989.1"/>
    </source>
</evidence>
<feature type="transmembrane region" description="Helical" evidence="1">
    <location>
        <begin position="12"/>
        <end position="34"/>
    </location>
</feature>
<dbReference type="Proteomes" id="UP000016646">
    <property type="component" value="Unassembled WGS sequence"/>
</dbReference>
<dbReference type="InterPro" id="IPR011047">
    <property type="entry name" value="Quinoprotein_ADH-like_sf"/>
</dbReference>
<sequence>MNEKKKSPFIVRLFKGILIFLCVILVSLFGWIGFSALDRMSPLDVIPSDYSVFVHTDSLWDAVSPIVDLKAADVLLADPLLSNYRAPFMEFRSSALRSNKYVRFAASRSVYAAFYAAKGASSYIALIDMSFLSALTRFASLVAPHLNINNLDYVKDYDFPYFKYAAGKNAAYYIAQKRNLLVASDSLATLSRAILDDNVRAYKKEEKALLLQKSGEPIRIVANGKRLVEQVTAGNDVAGAVSSLLDETALSVVSFGISDADITVKAEFPFAISDTNASPLAPLLIKNSKMPALLSQLGENVQYYTLLNAGQFSELKDALFPLLQRTTDIERTWQRANAWCRRLFSVSLDDIVFSWTGSECAVLGIEGNTDPVFAIEIRDARQREKIFDSIFSSFAIENNTNLIIGGVRLPRIDMPPLLRELLSSFGVDLPRPYYFVQGNYIYFSESPQNLAGVYNDLKERKMLARNENWKTVSGNLSAEATVSVYYDLKRSVPFFIRNGTLLADVLKLYTVGRCDFRLKNSVLTCQLHAVASSASDMRLVPGFPIALEGTTDFLLHAEAGKNPGAVFWLESGKKIRSLELSSMKRTELSLAENASIVSAAEKCRDGGVLWAVGANGAVHLLNRVLENVGNFPILTGTVPSARPAAFGKTLLIPSRGSVILVVKDDGTYDEVQLPDDGEILSAPSFSGDTAAVYEKSFAGSIYLMKNQKIINASEPMEIDGIGFDSPALMESGGFLYTAFITQSGRFYLFKDGKLEDGFPIETNGVFYTNVVSCGSFFFALSEDAELYRFALDGTFTTVKIPGASSARQGRIASVRSSSGDAVYACADENVLYGFMQSLELVSGFPVAGRGVPVIADVNGDKKDECIVLSFDKNLYAWDIR</sequence>
<dbReference type="RefSeq" id="WP_021330050.1">
    <property type="nucleotide sequence ID" value="NZ_AUZJ01000020.1"/>
</dbReference>
<accession>U2KZF2</accession>
<gene>
    <name evidence="3" type="ORF">HMPREF0860_1903</name>
    <name evidence="2" type="ORF">HMPREF1325_1210</name>
</gene>